<dbReference type="PROSITE" id="PS51257">
    <property type="entry name" value="PROKAR_LIPOPROTEIN"/>
    <property type="match status" value="1"/>
</dbReference>
<name>A0A1J5PW52_9ZZZZ</name>
<feature type="compositionally biased region" description="Basic and acidic residues" evidence="1">
    <location>
        <begin position="177"/>
        <end position="186"/>
    </location>
</feature>
<sequence>MRLTRQTLRLAAIGLLIAGLSACSASNPFASSGPALQIDSIYQGDLSAKPALADLDGKLAMLFATPENRVAFRLGDRTALLDANLKVKGGKFFQLHQQGDTVSALWWSHENAKALYCAISTDGGKTFAPAQIVNSDHGVLPPFTLLTNKDGVIGVVYMDERAPRYEIYFNRSTDGGKTWDKQDQRLDTAPQPPEQSSAMFPDMVQSGDNWVVVWTDTAKVDGQVSGRILARVSSDGGKQWAPEKVIYQGPSMLYSLGAHAIGNDVVVTFQDTLKGVMALKSADQGKTWTTLGGAPGSQTTNNSVIRLAGQGQTAYAVWMAQKDAKSKAKVYASEIDLATGKWAAQPQQIDVGKPEGVTLSLEPDVTVTGSGAAVVTWTDFRNIRPNIYLSASFDHGKIWTAPQDVEQPGEYSSLFSDLTPRKNSVLLTYERFTADDHKTRQALVRDIKLDEKTGFSGLPEPTVKSAADKEAMLKDRVNTFWKLRTDGDFAKTYAYFDPAFRNAMPEKDFDKHQGNFTYHSAKTEKIDIQGNVAQVTEKVNYEVKPTPVAGQVVKIPPTTTDIKTPWVWIYDNWYQVYQPPFGDSYLQY</sequence>
<dbReference type="GO" id="GO:0005737">
    <property type="term" value="C:cytoplasm"/>
    <property type="evidence" value="ECO:0007669"/>
    <property type="project" value="TreeGrafter"/>
</dbReference>
<dbReference type="CDD" id="cd15482">
    <property type="entry name" value="Sialidase_non-viral"/>
    <property type="match status" value="1"/>
</dbReference>
<dbReference type="SUPFAM" id="SSF50939">
    <property type="entry name" value="Sialidases"/>
    <property type="match status" value="1"/>
</dbReference>
<dbReference type="PANTHER" id="PTHR10628:SF30">
    <property type="entry name" value="EXO-ALPHA-SIALIDASE"/>
    <property type="match status" value="1"/>
</dbReference>
<comment type="caution">
    <text evidence="2">The sequence shown here is derived from an EMBL/GenBank/DDBJ whole genome shotgun (WGS) entry which is preliminary data.</text>
</comment>
<evidence type="ECO:0000256" key="1">
    <source>
        <dbReference type="SAM" id="MobiDB-lite"/>
    </source>
</evidence>
<dbReference type="GO" id="GO:0009313">
    <property type="term" value="P:oligosaccharide catabolic process"/>
    <property type="evidence" value="ECO:0007669"/>
    <property type="project" value="TreeGrafter"/>
</dbReference>
<dbReference type="InterPro" id="IPR036278">
    <property type="entry name" value="Sialidase_sf"/>
</dbReference>
<evidence type="ECO:0000313" key="2">
    <source>
        <dbReference type="EMBL" id="OIQ75112.1"/>
    </source>
</evidence>
<dbReference type="PANTHER" id="PTHR10628">
    <property type="entry name" value="SIALIDASE"/>
    <property type="match status" value="1"/>
</dbReference>
<feature type="region of interest" description="Disordered" evidence="1">
    <location>
        <begin position="176"/>
        <end position="197"/>
    </location>
</feature>
<proteinExistence type="predicted"/>
<dbReference type="GO" id="GO:0006689">
    <property type="term" value="P:ganglioside catabolic process"/>
    <property type="evidence" value="ECO:0007669"/>
    <property type="project" value="TreeGrafter"/>
</dbReference>
<accession>A0A1J5PW52</accession>
<dbReference type="GO" id="GO:0004308">
    <property type="term" value="F:exo-alpha-sialidase activity"/>
    <property type="evidence" value="ECO:0007669"/>
    <property type="project" value="InterPro"/>
</dbReference>
<protein>
    <submittedName>
        <fullName evidence="2">BNR/Asp-box repeat protein</fullName>
    </submittedName>
</protein>
<reference evidence="2" key="1">
    <citation type="submission" date="2016-10" db="EMBL/GenBank/DDBJ databases">
        <title>Sequence of Gallionella enrichment culture.</title>
        <authorList>
            <person name="Poehlein A."/>
            <person name="Muehling M."/>
            <person name="Daniel R."/>
        </authorList>
    </citation>
    <scope>NUCLEOTIDE SEQUENCE</scope>
</reference>
<dbReference type="InterPro" id="IPR026856">
    <property type="entry name" value="Sialidase_fam"/>
</dbReference>
<dbReference type="Gene3D" id="2.120.10.10">
    <property type="match status" value="2"/>
</dbReference>
<gene>
    <name evidence="2" type="ORF">GALL_432220</name>
</gene>
<dbReference type="EMBL" id="MLJW01002273">
    <property type="protein sequence ID" value="OIQ75112.1"/>
    <property type="molecule type" value="Genomic_DNA"/>
</dbReference>
<dbReference type="GO" id="GO:0016020">
    <property type="term" value="C:membrane"/>
    <property type="evidence" value="ECO:0007669"/>
    <property type="project" value="TreeGrafter"/>
</dbReference>
<dbReference type="AlphaFoldDB" id="A0A1J5PW52"/>
<organism evidence="2">
    <name type="scientific">mine drainage metagenome</name>
    <dbReference type="NCBI Taxonomy" id="410659"/>
    <lineage>
        <taxon>unclassified sequences</taxon>
        <taxon>metagenomes</taxon>
        <taxon>ecological metagenomes</taxon>
    </lineage>
</organism>